<evidence type="ECO:0000313" key="10">
    <source>
        <dbReference type="EMBL" id="MCP9612033.1"/>
    </source>
</evidence>
<keyword evidence="6 9" id="KW-0812">Transmembrane</keyword>
<dbReference type="PANTHER" id="PTHR32063">
    <property type="match status" value="1"/>
</dbReference>
<gene>
    <name evidence="10" type="ORF">NMU02_08015</name>
</gene>
<dbReference type="InterPro" id="IPR027463">
    <property type="entry name" value="AcrB_DN_DC_subdom"/>
</dbReference>
<dbReference type="RefSeq" id="WP_255027255.1">
    <property type="nucleotide sequence ID" value="NZ_JANDHW010000006.1"/>
</dbReference>
<keyword evidence="4" id="KW-1003">Cell membrane</keyword>
<feature type="transmembrane region" description="Helical" evidence="9">
    <location>
        <begin position="436"/>
        <end position="460"/>
    </location>
</feature>
<sequence>MFSKFFIDRPIFATVLAILMVLAGLVTLNTLPIAQFPDITPPTVQVTAVYPGASAETVARTVGAPIEEQVNGVDGMIYMSSSSSGSGQYTLTVTFEVGTDVDMATVLVQNRVNIAQGNLPEAVIQQGIITRKQSTNIVMFLSLQSDNPVYNGLYLSNYAKLNLTDELSRLPGVGSVSVFGADNYSMRVWLDPEIMRIRQLTPSDVYAAIQSQNIEVSAGQVGQPPVSGNTEFQFTLTAQGRLVTADQFGDIVIKALSDGSYLRLKDIATIDLGSASYNVTSSQKGKQTAAIAIYQLPGSNSLQVAKEVRKKMEELSRYLPADIHYDVVLDTTEFVTASIDEVLVTFVETTLLVMLVILLFLQNFRAVIIPALTIPVSLICTFAVMRLLDFSINTLTLFGLVLAIAIVVDDAIVVVENSTRLLDTGKYKRKEAVSIAMREITGPVVGVVLVLLAVFIPTAFIGGITGQLYKQFALTIAAATFFSGFNSLTLTPALCAIFLQPTKEKKAWIYRMFDKGYDATLKGYVKTITFFLKKPAMTMLIFAAISAVTIWIFLKWPTSFIPQEDQGYFVVSVQLPNASSLDRTQAVTKRVGDILNTYPEVKTYLCINGFSMFQGANTSSGATLFVMLKNWKDRKEKDQSVFSVVNRLNGQAASIQEATIFAVNPPAISGLGVSGGLQFELEDRNNLGPTELQNAVNALVSRVGEEPSLLMLNSMYQGSTPQYFLNIDRDKVKLQGLELKDVFSTLSFYMGSAYVNDFVEFGRVYQVKLGAEARNRAVIDDVLNLSVRNSDGDMVPFSSFTTVEEQLGLDLISRYNMYTSAAITAIPKPGSSSKEGITGMEELANKVLGNNFGYSWTSEAYQETQSSSSVAIIFALAIVIAILVLAAQYESWTSPIAVILSLPFALLGAVLGCMALSLPISIYSQIGIVLLIALSAKNAILIVEFAIDYRNDGKSITEASIEAGRVRLRPILMTSFAFILGVMPLIFASGAGAESRISLGTAVVFGMALNTLLGTLFVPNFYHLMQTIQEKYIDRGKPEEVPASDKIEMD</sequence>
<dbReference type="PRINTS" id="PR00702">
    <property type="entry name" value="ACRIFLAVINRP"/>
</dbReference>
<feature type="transmembrane region" description="Helical" evidence="9">
    <location>
        <begin position="896"/>
        <end position="920"/>
    </location>
</feature>
<comment type="similarity">
    <text evidence="2">Belongs to the resistance-nodulation-cell division (RND) (TC 2.A.6) family.</text>
</comment>
<evidence type="ECO:0000256" key="3">
    <source>
        <dbReference type="ARBA" id="ARBA00022448"/>
    </source>
</evidence>
<keyword evidence="7 9" id="KW-1133">Transmembrane helix</keyword>
<dbReference type="SUPFAM" id="SSF82866">
    <property type="entry name" value="Multidrug efflux transporter AcrB transmembrane domain"/>
    <property type="match status" value="2"/>
</dbReference>
<reference evidence="10 11" key="1">
    <citation type="submission" date="2022-07" db="EMBL/GenBank/DDBJ databases">
        <title>Fecal culturing of patients with breast cancer.</title>
        <authorList>
            <person name="Teng N.M.Y."/>
            <person name="Kiu R."/>
            <person name="Evans R."/>
            <person name="Baker D.J."/>
            <person name="Zenner C."/>
            <person name="Robinson S.D."/>
            <person name="Hall L.J."/>
        </authorList>
    </citation>
    <scope>NUCLEOTIDE SEQUENCE [LARGE SCALE GENOMIC DNA]</scope>
    <source>
        <strain evidence="10 11">LH1063</strain>
    </source>
</reference>
<feature type="transmembrane region" description="Helical" evidence="9">
    <location>
        <begin position="968"/>
        <end position="987"/>
    </location>
</feature>
<dbReference type="PANTHER" id="PTHR32063:SF11">
    <property type="entry name" value="CATION OR DRUG EFFLUX SYSTEM PROTEIN"/>
    <property type="match status" value="1"/>
</dbReference>
<evidence type="ECO:0000256" key="7">
    <source>
        <dbReference type="ARBA" id="ARBA00022989"/>
    </source>
</evidence>
<feature type="transmembrane region" description="Helical" evidence="9">
    <location>
        <begin position="342"/>
        <end position="361"/>
    </location>
</feature>
<name>A0ABT1MHB7_9BACT</name>
<feature type="transmembrane region" description="Helical" evidence="9">
    <location>
        <begin position="999"/>
        <end position="1022"/>
    </location>
</feature>
<dbReference type="Pfam" id="PF00873">
    <property type="entry name" value="ACR_tran"/>
    <property type="match status" value="1"/>
</dbReference>
<protein>
    <submittedName>
        <fullName evidence="10">Multidrug efflux RND transporter permease subunit</fullName>
    </submittedName>
</protein>
<dbReference type="NCBIfam" id="TIGR00915">
    <property type="entry name" value="2A0602"/>
    <property type="match status" value="1"/>
</dbReference>
<feature type="transmembrane region" description="Helical" evidence="9">
    <location>
        <begin position="472"/>
        <end position="499"/>
    </location>
</feature>
<evidence type="ECO:0000256" key="4">
    <source>
        <dbReference type="ARBA" id="ARBA00022475"/>
    </source>
</evidence>
<dbReference type="Proteomes" id="UP001205603">
    <property type="component" value="Unassembled WGS sequence"/>
</dbReference>
<dbReference type="SUPFAM" id="SSF82693">
    <property type="entry name" value="Multidrug efflux transporter AcrB pore domain, PN1, PN2, PC1 and PC2 subdomains"/>
    <property type="match status" value="3"/>
</dbReference>
<feature type="transmembrane region" description="Helical" evidence="9">
    <location>
        <begin position="536"/>
        <end position="554"/>
    </location>
</feature>
<feature type="transmembrane region" description="Helical" evidence="9">
    <location>
        <begin position="394"/>
        <end position="415"/>
    </location>
</feature>
<organism evidence="10 11">
    <name type="scientific">Coprobacter tertius</name>
    <dbReference type="NCBI Taxonomy" id="2944915"/>
    <lineage>
        <taxon>Bacteria</taxon>
        <taxon>Pseudomonadati</taxon>
        <taxon>Bacteroidota</taxon>
        <taxon>Bacteroidia</taxon>
        <taxon>Bacteroidales</taxon>
        <taxon>Barnesiellaceae</taxon>
        <taxon>Coprobacter</taxon>
    </lineage>
</organism>
<keyword evidence="5" id="KW-0997">Cell inner membrane</keyword>
<dbReference type="SUPFAM" id="SSF82714">
    <property type="entry name" value="Multidrug efflux transporter AcrB TolC docking domain, DN and DC subdomains"/>
    <property type="match status" value="2"/>
</dbReference>
<dbReference type="NCBIfam" id="NF000282">
    <property type="entry name" value="RND_permease_1"/>
    <property type="match status" value="1"/>
</dbReference>
<keyword evidence="8 9" id="KW-0472">Membrane</keyword>
<comment type="caution">
    <text evidence="10">The sequence shown here is derived from an EMBL/GenBank/DDBJ whole genome shotgun (WGS) entry which is preliminary data.</text>
</comment>
<proteinExistence type="inferred from homology"/>
<evidence type="ECO:0000256" key="9">
    <source>
        <dbReference type="SAM" id="Phobius"/>
    </source>
</evidence>
<dbReference type="InterPro" id="IPR004764">
    <property type="entry name" value="MdtF-like"/>
</dbReference>
<keyword evidence="3" id="KW-0813">Transport</keyword>
<feature type="transmembrane region" description="Helical" evidence="9">
    <location>
        <begin position="368"/>
        <end position="388"/>
    </location>
</feature>
<dbReference type="Gene3D" id="1.20.1640.10">
    <property type="entry name" value="Multidrug efflux transporter AcrB transmembrane domain"/>
    <property type="match status" value="2"/>
</dbReference>
<evidence type="ECO:0000256" key="6">
    <source>
        <dbReference type="ARBA" id="ARBA00022692"/>
    </source>
</evidence>
<comment type="subcellular location">
    <subcellularLocation>
        <location evidence="1">Cell inner membrane</location>
        <topology evidence="1">Multi-pass membrane protein</topology>
    </subcellularLocation>
</comment>
<keyword evidence="11" id="KW-1185">Reference proteome</keyword>
<dbReference type="EMBL" id="JANDHW010000006">
    <property type="protein sequence ID" value="MCP9612033.1"/>
    <property type="molecule type" value="Genomic_DNA"/>
</dbReference>
<dbReference type="Gene3D" id="3.30.2090.10">
    <property type="entry name" value="Multidrug efflux transporter AcrB TolC docking domain, DN and DC subdomains"/>
    <property type="match status" value="2"/>
</dbReference>
<evidence type="ECO:0000256" key="5">
    <source>
        <dbReference type="ARBA" id="ARBA00022519"/>
    </source>
</evidence>
<feature type="transmembrane region" description="Helical" evidence="9">
    <location>
        <begin position="926"/>
        <end position="947"/>
    </location>
</feature>
<feature type="transmembrane region" description="Helical" evidence="9">
    <location>
        <begin position="870"/>
        <end position="889"/>
    </location>
</feature>
<dbReference type="Gene3D" id="3.30.70.1320">
    <property type="entry name" value="Multidrug efflux transporter AcrB pore domain like"/>
    <property type="match status" value="1"/>
</dbReference>
<dbReference type="InterPro" id="IPR001036">
    <property type="entry name" value="Acrflvin-R"/>
</dbReference>
<evidence type="ECO:0000256" key="2">
    <source>
        <dbReference type="ARBA" id="ARBA00010942"/>
    </source>
</evidence>
<accession>A0ABT1MHB7</accession>
<evidence type="ECO:0000256" key="8">
    <source>
        <dbReference type="ARBA" id="ARBA00023136"/>
    </source>
</evidence>
<dbReference type="Gene3D" id="3.30.70.1430">
    <property type="entry name" value="Multidrug efflux transporter AcrB pore domain"/>
    <property type="match status" value="2"/>
</dbReference>
<dbReference type="Gene3D" id="3.30.70.1440">
    <property type="entry name" value="Multidrug efflux transporter AcrB pore domain"/>
    <property type="match status" value="1"/>
</dbReference>
<evidence type="ECO:0000256" key="1">
    <source>
        <dbReference type="ARBA" id="ARBA00004429"/>
    </source>
</evidence>
<evidence type="ECO:0000313" key="11">
    <source>
        <dbReference type="Proteomes" id="UP001205603"/>
    </source>
</evidence>